<dbReference type="EMBL" id="AQGQ01000213">
    <property type="protein sequence ID" value="EOD53492.1"/>
    <property type="molecule type" value="Genomic_DNA"/>
</dbReference>
<dbReference type="OrthoDB" id="9776116at2"/>
<accession>R1F0Z5</accession>
<dbReference type="RefSeq" id="WP_005908612.1">
    <property type="nucleotide sequence ID" value="NZ_AQGQ01000213.1"/>
</dbReference>
<keyword evidence="4" id="KW-1185">Reference proteome</keyword>
<gene>
    <name evidence="3" type="ORF">G113_19326</name>
</gene>
<protein>
    <recommendedName>
        <fullName evidence="2">DUF58 domain-containing protein</fullName>
    </recommendedName>
</protein>
<evidence type="ECO:0000259" key="2">
    <source>
        <dbReference type="Pfam" id="PF01882"/>
    </source>
</evidence>
<proteinExistence type="predicted"/>
<dbReference type="InterPro" id="IPR002881">
    <property type="entry name" value="DUF58"/>
</dbReference>
<dbReference type="AlphaFoldDB" id="R1F0Z5"/>
<dbReference type="PANTHER" id="PTHR33608">
    <property type="entry name" value="BLL2464 PROTEIN"/>
    <property type="match status" value="1"/>
</dbReference>
<sequence>MPLSHGASPSQDPASNRWPPELQLPLACLLATRLLTRGPQVTRRKSPSQRGAQRRQPGLSFRELRPYQAGDEVRHIDWRVTARLGRPFTRLYEEEQEQHHWLLLDLSPGLYFGSKQRLKAQLACELAAALLWRGERHPQTLHIHSASPQTLTCKGSPLPLLPAICRHYLTGLERRPLPTPLAQTLERLRPRLPHGARLTIISDHMPPPPAQERQLRLIARRHDIHYWQLRDPLEADLDATERLPVTGPLGPGWLDGSSPQFVRRYRIQAEQHLALSQARLLPLVQRLTLLDSGQSLQTQWQSL</sequence>
<dbReference type="PATRIC" id="fig|1268236.3.peg.3751"/>
<evidence type="ECO:0000313" key="3">
    <source>
        <dbReference type="EMBL" id="EOD53492.1"/>
    </source>
</evidence>
<organism evidence="3 4">
    <name type="scientific">Aeromonas molluscorum 848</name>
    <dbReference type="NCBI Taxonomy" id="1268236"/>
    <lineage>
        <taxon>Bacteria</taxon>
        <taxon>Pseudomonadati</taxon>
        <taxon>Pseudomonadota</taxon>
        <taxon>Gammaproteobacteria</taxon>
        <taxon>Aeromonadales</taxon>
        <taxon>Aeromonadaceae</taxon>
        <taxon>Aeromonas</taxon>
    </lineage>
</organism>
<reference evidence="3 4" key="1">
    <citation type="journal article" date="2013" name="Genome Announc.">
        <title>Draft Genome Sequence of Aeromonas molluscorum Strain 848TT, Isolated from Bivalve Molluscs.</title>
        <authorList>
            <person name="Spataro N."/>
            <person name="Farfan M."/>
            <person name="Albarral V."/>
            <person name="Sanglas A."/>
            <person name="Loren J.G."/>
            <person name="Fuste M.C."/>
            <person name="Bosch E."/>
        </authorList>
    </citation>
    <scope>NUCLEOTIDE SEQUENCE [LARGE SCALE GENOMIC DNA]</scope>
    <source>
        <strain evidence="3 4">848</strain>
    </source>
</reference>
<feature type="region of interest" description="Disordered" evidence="1">
    <location>
        <begin position="39"/>
        <end position="60"/>
    </location>
</feature>
<evidence type="ECO:0000313" key="4">
    <source>
        <dbReference type="Proteomes" id="UP000013526"/>
    </source>
</evidence>
<feature type="domain" description="DUF58" evidence="2">
    <location>
        <begin position="63"/>
        <end position="246"/>
    </location>
</feature>
<evidence type="ECO:0000256" key="1">
    <source>
        <dbReference type="SAM" id="MobiDB-lite"/>
    </source>
</evidence>
<comment type="caution">
    <text evidence="3">The sequence shown here is derived from an EMBL/GenBank/DDBJ whole genome shotgun (WGS) entry which is preliminary data.</text>
</comment>
<dbReference type="Pfam" id="PF01882">
    <property type="entry name" value="DUF58"/>
    <property type="match status" value="1"/>
</dbReference>
<dbReference type="PANTHER" id="PTHR33608:SF12">
    <property type="entry name" value="DUF58 DOMAIN-CONTAINING PROTEIN"/>
    <property type="match status" value="1"/>
</dbReference>
<name>R1F0Z5_9GAMM</name>
<dbReference type="Proteomes" id="UP000013526">
    <property type="component" value="Unassembled WGS sequence"/>
</dbReference>